<dbReference type="RefSeq" id="WP_172647322.1">
    <property type="nucleotide sequence ID" value="NZ_JAFICZ010000001.1"/>
</dbReference>
<dbReference type="Pfam" id="PF13191">
    <property type="entry name" value="AAA_16"/>
    <property type="match status" value="1"/>
</dbReference>
<keyword evidence="1" id="KW-0547">Nucleotide-binding</keyword>
<reference evidence="4" key="1">
    <citation type="submission" date="2021-02" db="EMBL/GenBank/DDBJ databases">
        <title>Genomic Encyclopedia of Type Strains, Phase IV (KMG-V): Genome sequencing to study the core and pangenomes of soil and plant-associated prokaryotes.</title>
        <authorList>
            <person name="Whitman W."/>
        </authorList>
    </citation>
    <scope>NUCLEOTIDE SEQUENCE</scope>
    <source>
        <strain evidence="4">USDA 406</strain>
    </source>
</reference>
<dbReference type="InterPro" id="IPR001054">
    <property type="entry name" value="A/G_cyclase"/>
</dbReference>
<dbReference type="GO" id="GO:0035556">
    <property type="term" value="P:intracellular signal transduction"/>
    <property type="evidence" value="ECO:0007669"/>
    <property type="project" value="InterPro"/>
</dbReference>
<name>A0A8I1Y880_BRAEL</name>
<protein>
    <submittedName>
        <fullName evidence="4">Adenylate cyclase</fullName>
        <ecNumber evidence="4">4.6.1.1</ecNumber>
    </submittedName>
</protein>
<dbReference type="PANTHER" id="PTHR16305:SF28">
    <property type="entry name" value="GUANYLATE CYCLASE DOMAIN-CONTAINING PROTEIN"/>
    <property type="match status" value="1"/>
</dbReference>
<gene>
    <name evidence="4" type="ORF">JOH49_004921</name>
</gene>
<evidence type="ECO:0000256" key="2">
    <source>
        <dbReference type="ARBA" id="ARBA00022840"/>
    </source>
</evidence>
<evidence type="ECO:0000259" key="3">
    <source>
        <dbReference type="PROSITE" id="PS50125"/>
    </source>
</evidence>
<dbReference type="GO" id="GO:0004016">
    <property type="term" value="F:adenylate cyclase activity"/>
    <property type="evidence" value="ECO:0007669"/>
    <property type="project" value="UniProtKB-EC"/>
</dbReference>
<evidence type="ECO:0000313" key="5">
    <source>
        <dbReference type="Proteomes" id="UP000673383"/>
    </source>
</evidence>
<dbReference type="InterPro" id="IPR029787">
    <property type="entry name" value="Nucleotide_cyclase"/>
</dbReference>
<proteinExistence type="predicted"/>
<dbReference type="Proteomes" id="UP000673383">
    <property type="component" value="Unassembled WGS sequence"/>
</dbReference>
<organism evidence="4 5">
    <name type="scientific">Bradyrhizobium elkanii</name>
    <dbReference type="NCBI Taxonomy" id="29448"/>
    <lineage>
        <taxon>Bacteria</taxon>
        <taxon>Pseudomonadati</taxon>
        <taxon>Pseudomonadota</taxon>
        <taxon>Alphaproteobacteria</taxon>
        <taxon>Hyphomicrobiales</taxon>
        <taxon>Nitrobacteraceae</taxon>
        <taxon>Bradyrhizobium</taxon>
    </lineage>
</organism>
<dbReference type="SUPFAM" id="SSF52540">
    <property type="entry name" value="P-loop containing nucleoside triphosphate hydrolases"/>
    <property type="match status" value="1"/>
</dbReference>
<dbReference type="EMBL" id="JAFICZ010000001">
    <property type="protein sequence ID" value="MBP1295168.1"/>
    <property type="molecule type" value="Genomic_DNA"/>
</dbReference>
<dbReference type="InterPro" id="IPR011990">
    <property type="entry name" value="TPR-like_helical_dom_sf"/>
</dbReference>
<dbReference type="PROSITE" id="PS50125">
    <property type="entry name" value="GUANYLATE_CYCLASE_2"/>
    <property type="match status" value="1"/>
</dbReference>
<dbReference type="GO" id="GO:0005524">
    <property type="term" value="F:ATP binding"/>
    <property type="evidence" value="ECO:0007669"/>
    <property type="project" value="UniProtKB-KW"/>
</dbReference>
<dbReference type="EC" id="4.6.1.1" evidence="4"/>
<accession>A0A8I1Y880</accession>
<keyword evidence="4" id="KW-0456">Lyase</keyword>
<evidence type="ECO:0000256" key="1">
    <source>
        <dbReference type="ARBA" id="ARBA00022741"/>
    </source>
</evidence>
<dbReference type="PANTHER" id="PTHR16305">
    <property type="entry name" value="TESTICULAR SOLUBLE ADENYLYL CYCLASE"/>
    <property type="match status" value="1"/>
</dbReference>
<evidence type="ECO:0000313" key="4">
    <source>
        <dbReference type="EMBL" id="MBP1295168.1"/>
    </source>
</evidence>
<dbReference type="Gene3D" id="1.25.40.10">
    <property type="entry name" value="Tetratricopeptide repeat domain"/>
    <property type="match status" value="1"/>
</dbReference>
<dbReference type="Gene3D" id="3.30.70.1230">
    <property type="entry name" value="Nucleotide cyclase"/>
    <property type="match status" value="2"/>
</dbReference>
<sequence>MPAGAVAREQAAHTPKWVNARLQSQDWSNNPRAEARTAAVLLIDIAGFTAKTDRAAGDGAESLTYFINDCFAILADVIDSAGGDIVAFAGDAILAIWVDPDAAVATAQAVRCGLALRQAMTAGPGREAINARTAVETGEVFFCRLGGWQDKWHYVAAGAPFYSIGLAYQKAEIGDIALCANAARLLAGSGSCELEPMPYGARLLGMNSPSAVAPIIGTIFGSHTDKADASDWVGEFRTLTVARVGLPDFIFDDDFLTRLQAFVVDVQQIAERLEGTVHQVLMDDKGLTLTLVFGLAPLAHEDDPFRAVEACLRLRRQLEAKAIPISVGMATGRLFCSNYGGLHQRTFGIFGQAINVAAHFAEAAQGDIVCDATTAQAVGRRIVFNLLPHLQVKGTGASMLAFSPAAVSDDFHAPPRRTIIDRVSEAAMLRSCLDGLKTGTGKLVLIAGEAGIGKSRLLEDFIGSAQADNHAVLIANATAIERSTPYFVWRAVLRQILQFEGPGDGLRVRRELSEALLENESLLNWLPLLEEVIPLGFSEFAFTEQIVGSARASAIEELVIFILRRSSVRILLMEDVHWFDGPSIELLGAVARRLSDFLIVVTQRTQTTTIAEQRLAVELASSLQLRLDRLSRDDVRLLVKRRLRSSEVPPELVRYVYGHASGNPFFSEELALALRDTGKIQVTRGICSFDEQSLAESSISLSTSVERAIVSRIDLLSLDDQLVLKAASAVGDAFSSELLDQIVPELSAATKAECIRRLIDSDFLQLDRETKPLSFVFRHSITMEVAYHVLSVAQRRTLHRRIAGFIEQHHAEELQPNYARLARHLELGGEPLRAITYLELAAQQSRNNSANREAIRYVEKLFDLTQREAIQIGSSRKAAWEVILGDACHELSDYESSANHYQRAMELLGHRLPASKTERIGALVRNAATQLRLRFTSSKQVDLAEQDRSDMQRVAHMHEFLSEQYFYQNDSLAVLNGTLASLNLAEKCGATPETIRGYSALALGMGMSGMVGIGRTYGARAIQLAEDYGSLPEIARVRLVLGVLSYGLAEWDNAEAHGEHARRCYERLGDRKRAQNSETMLIFIALLRGYISLADERLARLFAELSDDSPPQIRAWSLSLRALIDITRGGADNGCLDKLKALAGQRLIRTEQLLCTGVAAAGYLERGEVAVALELAERGLPILRECGVVWGGYAFGPAGIADVLLSHWERASGSVSPNIQSQAKLACRELSRLARTSPICRLYSLLMNGRLRFLTGQPARALENWKRAAKMAELLQTPREQAQAIYRTGLAISASDPERESRLRQAADIFERLGAAKELAELKRVHPSLSSQWRQT</sequence>
<keyword evidence="2" id="KW-0067">ATP-binding</keyword>
<dbReference type="GO" id="GO:0005737">
    <property type="term" value="C:cytoplasm"/>
    <property type="evidence" value="ECO:0007669"/>
    <property type="project" value="TreeGrafter"/>
</dbReference>
<dbReference type="SUPFAM" id="SSF55073">
    <property type="entry name" value="Nucleotide cyclase"/>
    <property type="match status" value="2"/>
</dbReference>
<dbReference type="InterPro" id="IPR027417">
    <property type="entry name" value="P-loop_NTPase"/>
</dbReference>
<dbReference type="CDD" id="cd07302">
    <property type="entry name" value="CHD"/>
    <property type="match status" value="2"/>
</dbReference>
<dbReference type="InterPro" id="IPR041664">
    <property type="entry name" value="AAA_16"/>
</dbReference>
<feature type="domain" description="Guanylate cyclase" evidence="3">
    <location>
        <begin position="39"/>
        <end position="158"/>
    </location>
</feature>
<dbReference type="GO" id="GO:0009190">
    <property type="term" value="P:cyclic nucleotide biosynthetic process"/>
    <property type="evidence" value="ECO:0007669"/>
    <property type="project" value="InterPro"/>
</dbReference>
<comment type="caution">
    <text evidence="4">The sequence shown here is derived from an EMBL/GenBank/DDBJ whole genome shotgun (WGS) entry which is preliminary data.</text>
</comment>